<accession>A0A1A5HUV9</accession>
<protein>
    <submittedName>
        <fullName evidence="1">Uncharacterized protein</fullName>
    </submittedName>
</protein>
<reference evidence="2" key="1">
    <citation type="submission" date="2016-06" db="EMBL/GenBank/DDBJ databases">
        <title>NZP2037 Pacbio-Illumina hybrid assembly.</title>
        <authorList>
            <person name="Ramsay J.P."/>
        </authorList>
    </citation>
    <scope>NUCLEOTIDE SEQUENCE [LARGE SCALE GENOMIC DNA]</scope>
    <source>
        <strain evidence="2">R7ANS::ICEMlSym2042</strain>
    </source>
</reference>
<organism evidence="1 2">
    <name type="scientific">Rhizobium loti</name>
    <name type="common">Mesorhizobium loti</name>
    <dbReference type="NCBI Taxonomy" id="381"/>
    <lineage>
        <taxon>Bacteria</taxon>
        <taxon>Pseudomonadati</taxon>
        <taxon>Pseudomonadota</taxon>
        <taxon>Alphaproteobacteria</taxon>
        <taxon>Hyphomicrobiales</taxon>
        <taxon>Phyllobacteriaceae</taxon>
        <taxon>Mesorhizobium</taxon>
    </lineage>
</organism>
<dbReference type="EMBL" id="LZTJ01000033">
    <property type="protein sequence ID" value="OBP70407.1"/>
    <property type="molecule type" value="Genomic_DNA"/>
</dbReference>
<proteinExistence type="predicted"/>
<evidence type="ECO:0000313" key="1">
    <source>
        <dbReference type="EMBL" id="OBP70407.1"/>
    </source>
</evidence>
<name>A0A1A5HUV9_RHILI</name>
<dbReference type="RefSeq" id="WP_010910528.1">
    <property type="nucleotide sequence ID" value="NZ_LZTH01000003.1"/>
</dbReference>
<evidence type="ECO:0000313" key="2">
    <source>
        <dbReference type="Proteomes" id="UP000093748"/>
    </source>
</evidence>
<dbReference type="AlphaFoldDB" id="A0A1A5HUV9"/>
<comment type="caution">
    <text evidence="1">The sequence shown here is derived from an EMBL/GenBank/DDBJ whole genome shotgun (WGS) entry which is preliminary data.</text>
</comment>
<gene>
    <name evidence="1" type="ORF">BAE39_22640</name>
</gene>
<dbReference type="Proteomes" id="UP000093748">
    <property type="component" value="Unassembled WGS sequence"/>
</dbReference>
<dbReference type="GeneID" id="66683063"/>
<sequence>MDDLSLLLTRFVSGEDTSLATADSLEVLLDEAYPDDEVVQNAVIALASYRPGGGPFLFDTSEIQRRLLRLRDYLSRRT</sequence>
<dbReference type="OrthoDB" id="6906164at2"/>